<dbReference type="AlphaFoldDB" id="A0A5C4JY80"/>
<name>A0A5C4JY80_9HYPH</name>
<dbReference type="Proteomes" id="UP000307874">
    <property type="component" value="Unassembled WGS sequence"/>
</dbReference>
<dbReference type="InterPro" id="IPR036390">
    <property type="entry name" value="WH_DNA-bd_sf"/>
</dbReference>
<dbReference type="PANTHER" id="PTHR18964">
    <property type="entry name" value="ROK (REPRESSOR, ORF, KINASE) FAMILY"/>
    <property type="match status" value="1"/>
</dbReference>
<dbReference type="SUPFAM" id="SSF46785">
    <property type="entry name" value="Winged helix' DNA-binding domain"/>
    <property type="match status" value="1"/>
</dbReference>
<dbReference type="Pfam" id="PF00480">
    <property type="entry name" value="ROK"/>
    <property type="match status" value="1"/>
</dbReference>
<organism evidence="1 2">
    <name type="scientific">Martelella lutilitoris</name>
    <dbReference type="NCBI Taxonomy" id="2583532"/>
    <lineage>
        <taxon>Bacteria</taxon>
        <taxon>Pseudomonadati</taxon>
        <taxon>Pseudomonadota</taxon>
        <taxon>Alphaproteobacteria</taxon>
        <taxon>Hyphomicrobiales</taxon>
        <taxon>Aurantimonadaceae</taxon>
        <taxon>Martelella</taxon>
    </lineage>
</organism>
<accession>A0A5C4JY80</accession>
<dbReference type="Gene3D" id="1.10.10.10">
    <property type="entry name" value="Winged helix-like DNA-binding domain superfamily/Winged helix DNA-binding domain"/>
    <property type="match status" value="1"/>
</dbReference>
<dbReference type="RefSeq" id="WP_138746612.1">
    <property type="nucleotide sequence ID" value="NZ_VCLB01000001.1"/>
</dbReference>
<dbReference type="Gene3D" id="3.30.420.40">
    <property type="match status" value="2"/>
</dbReference>
<dbReference type="EMBL" id="VCLB01000001">
    <property type="protein sequence ID" value="TNB49569.1"/>
    <property type="molecule type" value="Genomic_DNA"/>
</dbReference>
<dbReference type="CDD" id="cd23763">
    <property type="entry name" value="ASKHA_ATPase_ROK"/>
    <property type="match status" value="1"/>
</dbReference>
<reference evidence="1 2" key="1">
    <citation type="submission" date="2019-06" db="EMBL/GenBank/DDBJ databases">
        <title>Martelella lutilitoris sp. nov., isolated from a tidal mudflat.</title>
        <authorList>
            <person name="Kim Y.-J."/>
        </authorList>
    </citation>
    <scope>NUCLEOTIDE SEQUENCE [LARGE SCALE GENOMIC DNA]</scope>
    <source>
        <strain evidence="1 2">GH2-6</strain>
    </source>
</reference>
<gene>
    <name evidence="1" type="ORF">FF124_01000</name>
</gene>
<dbReference type="SUPFAM" id="SSF53067">
    <property type="entry name" value="Actin-like ATPase domain"/>
    <property type="match status" value="1"/>
</dbReference>
<dbReference type="GO" id="GO:0009384">
    <property type="term" value="F:N-acylmannosamine kinase activity"/>
    <property type="evidence" value="ECO:0007669"/>
    <property type="project" value="TreeGrafter"/>
</dbReference>
<dbReference type="GO" id="GO:0019262">
    <property type="term" value="P:N-acetylneuraminate catabolic process"/>
    <property type="evidence" value="ECO:0007669"/>
    <property type="project" value="TreeGrafter"/>
</dbReference>
<protein>
    <submittedName>
        <fullName evidence="1">ROK family protein</fullName>
    </submittedName>
</protein>
<dbReference type="OrthoDB" id="49685at2"/>
<proteinExistence type="predicted"/>
<evidence type="ECO:0000313" key="1">
    <source>
        <dbReference type="EMBL" id="TNB49569.1"/>
    </source>
</evidence>
<dbReference type="InterPro" id="IPR036388">
    <property type="entry name" value="WH-like_DNA-bd_sf"/>
</dbReference>
<sequence length="403" mass="43261">MERQNQEESGASPKRRGSNQIVVRHYNERLVLQLIRRHGQLTKAEATRATTLSPNAISNIFRSLEAENLLLKGEPARGKMGQPSIPASINPDAKFYFGLKVGRRSFDLVIIDFAGEIRASESVFHDYPTPEACIGFVRAAIETLLGQAKVRKKDIAGFGVAMPGELWSWTDEVGAPAAEMNAWRTFDIAEALAALGAWRVMIENDGTAACRAELMFGPHADKHDFVYFFVGTLIGGGIVLNGSVFSGRTGNAGGFGPLRIPGGVAGKDRLMDQTSVFVLERAIAETGADPHCIWHRPASWDAFPGEVEAWVSATAKGLAAATVSSLSIIDFEAVVVDGAFPEHVRATLIDAIRTEIETMDLQGISKPSVEAGRWGSLAKAVGAAALPLAAEYSIENSPFVALS</sequence>
<dbReference type="InterPro" id="IPR000600">
    <property type="entry name" value="ROK"/>
</dbReference>
<comment type="caution">
    <text evidence="1">The sequence shown here is derived from an EMBL/GenBank/DDBJ whole genome shotgun (WGS) entry which is preliminary data.</text>
</comment>
<dbReference type="InterPro" id="IPR043129">
    <property type="entry name" value="ATPase_NBD"/>
</dbReference>
<dbReference type="PANTHER" id="PTHR18964:SF169">
    <property type="entry name" value="N-ACETYLMANNOSAMINE KINASE"/>
    <property type="match status" value="1"/>
</dbReference>
<keyword evidence="2" id="KW-1185">Reference proteome</keyword>
<evidence type="ECO:0000313" key="2">
    <source>
        <dbReference type="Proteomes" id="UP000307874"/>
    </source>
</evidence>